<feature type="compositionally biased region" description="Polar residues" evidence="1">
    <location>
        <begin position="18"/>
        <end position="55"/>
    </location>
</feature>
<evidence type="ECO:0000256" key="1">
    <source>
        <dbReference type="SAM" id="MobiDB-lite"/>
    </source>
</evidence>
<sequence length="145" mass="15563">MMDSGYKGRPTAAAFEPSSFSPHQNSQKRNTTSTTKHPYDKNTSLSSNRTLQISQYPPPTTTSRRKMGKCAYCGNDSSTYSCNCGSEYASTSSFDKTPTSLNDPKPELGSGSSRYTGVGGSSYTSTQSTDYVGKPSNSSSQGSRR</sequence>
<dbReference type="EMBL" id="KN846956">
    <property type="protein sequence ID" value="KIW73241.1"/>
    <property type="molecule type" value="Genomic_DNA"/>
</dbReference>
<evidence type="ECO:0000313" key="3">
    <source>
        <dbReference type="Proteomes" id="UP000054266"/>
    </source>
</evidence>
<reference evidence="2 3" key="1">
    <citation type="submission" date="2015-01" db="EMBL/GenBank/DDBJ databases">
        <title>The Genome Sequence of Capronia semiimmersa CBS27337.</title>
        <authorList>
            <consortium name="The Broad Institute Genomics Platform"/>
            <person name="Cuomo C."/>
            <person name="de Hoog S."/>
            <person name="Gorbushina A."/>
            <person name="Stielow B."/>
            <person name="Teixiera M."/>
            <person name="Abouelleil A."/>
            <person name="Chapman S.B."/>
            <person name="Priest M."/>
            <person name="Young S.K."/>
            <person name="Wortman J."/>
            <person name="Nusbaum C."/>
            <person name="Birren B."/>
        </authorList>
    </citation>
    <scope>NUCLEOTIDE SEQUENCE [LARGE SCALE GENOMIC DNA]</scope>
    <source>
        <strain evidence="2 3">CBS 27337</strain>
    </source>
</reference>
<evidence type="ECO:0000313" key="2">
    <source>
        <dbReference type="EMBL" id="KIW73241.1"/>
    </source>
</evidence>
<feature type="region of interest" description="Disordered" evidence="1">
    <location>
        <begin position="88"/>
        <end position="145"/>
    </location>
</feature>
<feature type="region of interest" description="Disordered" evidence="1">
    <location>
        <begin position="1"/>
        <end position="68"/>
    </location>
</feature>
<keyword evidence="3" id="KW-1185">Reference proteome</keyword>
<gene>
    <name evidence="2" type="ORF">PV04_01375</name>
</gene>
<dbReference type="Proteomes" id="UP000054266">
    <property type="component" value="Unassembled WGS sequence"/>
</dbReference>
<name>A0A0D2D6P5_9EURO</name>
<organism evidence="2 3">
    <name type="scientific">Phialophora macrospora</name>
    <dbReference type="NCBI Taxonomy" id="1851006"/>
    <lineage>
        <taxon>Eukaryota</taxon>
        <taxon>Fungi</taxon>
        <taxon>Dikarya</taxon>
        <taxon>Ascomycota</taxon>
        <taxon>Pezizomycotina</taxon>
        <taxon>Eurotiomycetes</taxon>
        <taxon>Chaetothyriomycetidae</taxon>
        <taxon>Chaetothyriales</taxon>
        <taxon>Herpotrichiellaceae</taxon>
        <taxon>Phialophora</taxon>
    </lineage>
</organism>
<protein>
    <submittedName>
        <fullName evidence="2">Uncharacterized protein</fullName>
    </submittedName>
</protein>
<accession>A0A0D2D6P5</accession>
<dbReference type="AlphaFoldDB" id="A0A0D2D6P5"/>
<feature type="compositionally biased region" description="Polar residues" evidence="1">
    <location>
        <begin position="110"/>
        <end position="145"/>
    </location>
</feature>
<dbReference type="HOGENOM" id="CLU_1786603_0_0_1"/>
<proteinExistence type="predicted"/>
<feature type="compositionally biased region" description="Polar residues" evidence="1">
    <location>
        <begin position="88"/>
        <end position="102"/>
    </location>
</feature>